<evidence type="ECO:0000256" key="7">
    <source>
        <dbReference type="ARBA" id="ARBA00023136"/>
    </source>
</evidence>
<keyword evidence="7 10" id="KW-0472">Membrane</keyword>
<comment type="caution">
    <text evidence="12">The sequence shown here is derived from an EMBL/GenBank/DDBJ whole genome shotgun (WGS) entry which is preliminary data.</text>
</comment>
<comment type="function">
    <text evidence="9 10">Catalyzes the prenylation of para-hydroxybenzoate (PHB) with an all-trans polyprenyl group. Mediates the second step in the final reaction sequence of coenzyme Q (CoQ) biosynthesis, which is the condensation of the polyisoprenoid side chain with PHB, generating the first membrane-bound Q intermediate.</text>
</comment>
<organism evidence="12 13">
    <name type="scientific">Dioszegia hungarica</name>
    <dbReference type="NCBI Taxonomy" id="4972"/>
    <lineage>
        <taxon>Eukaryota</taxon>
        <taxon>Fungi</taxon>
        <taxon>Dikarya</taxon>
        <taxon>Basidiomycota</taxon>
        <taxon>Agaricomycotina</taxon>
        <taxon>Tremellomycetes</taxon>
        <taxon>Tremellales</taxon>
        <taxon>Bulleribasidiaceae</taxon>
        <taxon>Dioszegia</taxon>
    </lineage>
</organism>
<dbReference type="GO" id="GO:0008299">
    <property type="term" value="P:isoprenoid biosynthetic process"/>
    <property type="evidence" value="ECO:0007669"/>
    <property type="project" value="UniProtKB-UniRule"/>
</dbReference>
<gene>
    <name evidence="12" type="ORF">MKK02DRAFT_35360</name>
</gene>
<evidence type="ECO:0000256" key="2">
    <source>
        <dbReference type="ARBA" id="ARBA00004292"/>
    </source>
</evidence>
<dbReference type="InterPro" id="IPR000537">
    <property type="entry name" value="UbiA_prenyltransferase"/>
</dbReference>
<feature type="transmembrane region" description="Helical" evidence="10">
    <location>
        <begin position="149"/>
        <end position="168"/>
    </location>
</feature>
<dbReference type="FunFam" id="1.20.120.1780:FF:000001">
    <property type="entry name" value="4-hydroxybenzoate octaprenyltransferase"/>
    <property type="match status" value="1"/>
</dbReference>
<feature type="transmembrane region" description="Helical" evidence="10">
    <location>
        <begin position="329"/>
        <end position="349"/>
    </location>
</feature>
<dbReference type="FunFam" id="1.10.357.140:FF:000003">
    <property type="entry name" value="4-hydroxybenzoate polyprenyltransferase, mitochondrial"/>
    <property type="match status" value="1"/>
</dbReference>
<comment type="similarity">
    <text evidence="3 10">Belongs to the UbiA prenyltransferase family.</text>
</comment>
<dbReference type="HAMAP" id="MF_01635">
    <property type="entry name" value="UbiA"/>
    <property type="match status" value="1"/>
</dbReference>
<sequence>MWARQASQARDLEKVRKFKSRSEGTPVAHHIDAELLHPATPPAEVAPATNILDRILPGWAMGAKPYLLLTRIDKPIGSVLLFWPCAWSITMASTVNHLPITTPLFYMGLFGVGALIMRGAGCTINDMWDAKFDRAVERTKNRPLARGDVTQFGALTFLGVQLTAGLAVLTQLNWYSIVLGASSLGLVILYPYMKRITYYPQVIFGMTFNWGAFLGWSAVVGAVDWTIATPVYVGGVLWGIMYDTIYAHQDKHDDILVGVKSTALAFPTHSRHFISTLSASFVSLLTLTGYLAGLGPAYYSISCVGAAAHLAWQCKTVDFESRPDCWSKFVSNGYLGGLIWLGIAVDYVGEVLLSGLW</sequence>
<keyword evidence="13" id="KW-1185">Reference proteome</keyword>
<dbReference type="InterPro" id="IPR030470">
    <property type="entry name" value="UbiA_prenylTrfase_CS"/>
</dbReference>
<dbReference type="GO" id="GO:0006744">
    <property type="term" value="P:ubiquinone biosynthetic process"/>
    <property type="evidence" value="ECO:0007669"/>
    <property type="project" value="UniProtKB-UniRule"/>
</dbReference>
<feature type="transmembrane region" description="Helical" evidence="10">
    <location>
        <begin position="104"/>
        <end position="128"/>
    </location>
</feature>
<feature type="transmembrane region" description="Helical" evidence="10">
    <location>
        <begin position="174"/>
        <end position="192"/>
    </location>
</feature>
<dbReference type="AlphaFoldDB" id="A0AA38H1R6"/>
<dbReference type="EC" id="2.5.1.39" evidence="10"/>
<dbReference type="CDD" id="cd13959">
    <property type="entry name" value="PT_UbiA_COQ2"/>
    <property type="match status" value="1"/>
</dbReference>
<dbReference type="PANTHER" id="PTHR11048:SF28">
    <property type="entry name" value="4-HYDROXYBENZOATE POLYPRENYLTRANSFERASE, MITOCHONDRIAL"/>
    <property type="match status" value="1"/>
</dbReference>
<feature type="region of interest" description="Disordered" evidence="11">
    <location>
        <begin position="1"/>
        <end position="25"/>
    </location>
</feature>
<dbReference type="PANTHER" id="PTHR11048">
    <property type="entry name" value="PRENYLTRANSFERASES"/>
    <property type="match status" value="1"/>
</dbReference>
<dbReference type="Gene3D" id="1.10.357.140">
    <property type="entry name" value="UbiA prenyltransferase"/>
    <property type="match status" value="1"/>
</dbReference>
<evidence type="ECO:0000256" key="6">
    <source>
        <dbReference type="ARBA" id="ARBA00022989"/>
    </source>
</evidence>
<evidence type="ECO:0000256" key="4">
    <source>
        <dbReference type="ARBA" id="ARBA00022679"/>
    </source>
</evidence>
<dbReference type="NCBIfam" id="TIGR01474">
    <property type="entry name" value="ubiA_proteo"/>
    <property type="match status" value="1"/>
</dbReference>
<dbReference type="Pfam" id="PF01040">
    <property type="entry name" value="UbiA"/>
    <property type="match status" value="1"/>
</dbReference>
<dbReference type="GO" id="GO:0008412">
    <property type="term" value="F:4-hydroxybenzoate polyprenyltransferase activity"/>
    <property type="evidence" value="ECO:0007669"/>
    <property type="project" value="UniProtKB-EC"/>
</dbReference>
<dbReference type="InterPro" id="IPR039653">
    <property type="entry name" value="Prenyltransferase"/>
</dbReference>
<comment type="catalytic activity">
    <reaction evidence="8 10">
        <text>an all-trans-polyprenyl diphosphate + 4-hydroxybenzoate = a 4-hydroxy-3-(all-trans-polyprenyl)benzoate + diphosphate</text>
        <dbReference type="Rhea" id="RHEA:44504"/>
        <dbReference type="Rhea" id="RHEA-COMP:9514"/>
        <dbReference type="Rhea" id="RHEA-COMP:9564"/>
        <dbReference type="ChEBI" id="CHEBI:17879"/>
        <dbReference type="ChEBI" id="CHEBI:33019"/>
        <dbReference type="ChEBI" id="CHEBI:58914"/>
        <dbReference type="ChEBI" id="CHEBI:78396"/>
        <dbReference type="EC" id="2.5.1.39"/>
    </reaction>
</comment>
<dbReference type="InterPro" id="IPR006370">
    <property type="entry name" value="HB_polyprenyltransferase-like"/>
</dbReference>
<evidence type="ECO:0000256" key="8">
    <source>
        <dbReference type="ARBA" id="ARBA00052313"/>
    </source>
</evidence>
<keyword evidence="6 10" id="KW-1133">Transmembrane helix</keyword>
<evidence type="ECO:0000256" key="1">
    <source>
        <dbReference type="ARBA" id="ARBA00001946"/>
    </source>
</evidence>
<evidence type="ECO:0000313" key="13">
    <source>
        <dbReference type="Proteomes" id="UP001164286"/>
    </source>
</evidence>
<evidence type="ECO:0000256" key="3">
    <source>
        <dbReference type="ARBA" id="ARBA00005985"/>
    </source>
</evidence>
<comment type="pathway">
    <text evidence="10">Cofactor biosynthesis; ubiquinone biosynthesis.</text>
</comment>
<evidence type="ECO:0000256" key="10">
    <source>
        <dbReference type="HAMAP-Rule" id="MF_03189"/>
    </source>
</evidence>
<dbReference type="PROSITE" id="PS00943">
    <property type="entry name" value="UBIA"/>
    <property type="match status" value="1"/>
</dbReference>
<feature type="transmembrane region" description="Helical" evidence="10">
    <location>
        <begin position="225"/>
        <end position="242"/>
    </location>
</feature>
<keyword evidence="10" id="KW-0414">Isoprene biosynthesis</keyword>
<evidence type="ECO:0000256" key="9">
    <source>
        <dbReference type="ARBA" id="ARBA00058997"/>
    </source>
</evidence>
<dbReference type="Proteomes" id="UP001164286">
    <property type="component" value="Unassembled WGS sequence"/>
</dbReference>
<comment type="cofactor">
    <cofactor evidence="1 10">
        <name>Mg(2+)</name>
        <dbReference type="ChEBI" id="CHEBI:18420"/>
    </cofactor>
</comment>
<dbReference type="Gene3D" id="1.20.120.1780">
    <property type="entry name" value="UbiA prenyltransferase"/>
    <property type="match status" value="1"/>
</dbReference>
<reference evidence="12" key="1">
    <citation type="journal article" date="2022" name="G3 (Bethesda)">
        <title>High quality genome of the basidiomycete yeast Dioszegia hungarica PDD-24b-2 isolated from cloud water.</title>
        <authorList>
            <person name="Jarrige D."/>
            <person name="Haridas S."/>
            <person name="Bleykasten-Grosshans C."/>
            <person name="Joly M."/>
            <person name="Nadalig T."/>
            <person name="Sancelme M."/>
            <person name="Vuilleumier S."/>
            <person name="Grigoriev I.V."/>
            <person name="Amato P."/>
            <person name="Bringel F."/>
        </authorList>
    </citation>
    <scope>NUCLEOTIDE SEQUENCE</scope>
    <source>
        <strain evidence="12">PDD-24b-2</strain>
    </source>
</reference>
<dbReference type="RefSeq" id="XP_052942232.1">
    <property type="nucleotide sequence ID" value="XM_053089159.1"/>
</dbReference>
<dbReference type="GO" id="GO:0005743">
    <property type="term" value="C:mitochondrial inner membrane"/>
    <property type="evidence" value="ECO:0007669"/>
    <property type="project" value="UniProtKB-SubCell"/>
</dbReference>
<evidence type="ECO:0000313" key="12">
    <source>
        <dbReference type="EMBL" id="KAI9632455.1"/>
    </source>
</evidence>
<dbReference type="InterPro" id="IPR044878">
    <property type="entry name" value="UbiA_sf"/>
</dbReference>
<keyword evidence="10" id="KW-0496">Mitochondrion</keyword>
<feature type="transmembrane region" description="Helical" evidence="10">
    <location>
        <begin position="273"/>
        <end position="292"/>
    </location>
</feature>
<keyword evidence="10" id="KW-0999">Mitochondrion inner membrane</keyword>
<keyword evidence="5 10" id="KW-0812">Transmembrane</keyword>
<keyword evidence="4 10" id="KW-0808">Transferase</keyword>
<name>A0AA38H1R6_9TREE</name>
<protein>
    <recommendedName>
        <fullName evidence="10">4-hydroxybenzoate polyprenyltransferase, mitochondrial</fullName>
        <shortName evidence="10">4-HB polyprenyltransferase</shortName>
        <ecNumber evidence="10">2.5.1.39</ecNumber>
    </recommendedName>
    <alternativeName>
        <fullName evidence="10">Para-hydroxybenzoate--polyprenyltransferase</fullName>
        <shortName evidence="10">PHB:PPT</shortName>
        <shortName evidence="10">PHB:polyprenyltransferase</shortName>
    </alternativeName>
</protein>
<feature type="transmembrane region" description="Helical" evidence="10">
    <location>
        <begin position="79"/>
        <end position="98"/>
    </location>
</feature>
<comment type="subcellular location">
    <subcellularLocation>
        <location evidence="2 10">Mitochondrion inner membrane</location>
        <topology evidence="2 10">Multi-pass membrane protein</topology>
        <orientation evidence="2 10">Matrix side</orientation>
    </subcellularLocation>
</comment>
<accession>A0AA38H1R6</accession>
<feature type="transmembrane region" description="Helical" evidence="10">
    <location>
        <begin position="199"/>
        <end position="219"/>
    </location>
</feature>
<keyword evidence="10" id="KW-0831">Ubiquinone biosynthesis</keyword>
<dbReference type="EMBL" id="JAKWFO010000014">
    <property type="protein sequence ID" value="KAI9632455.1"/>
    <property type="molecule type" value="Genomic_DNA"/>
</dbReference>
<proteinExistence type="inferred from homology"/>
<evidence type="ECO:0000256" key="5">
    <source>
        <dbReference type="ARBA" id="ARBA00022692"/>
    </source>
</evidence>
<evidence type="ECO:0000256" key="11">
    <source>
        <dbReference type="SAM" id="MobiDB-lite"/>
    </source>
</evidence>
<dbReference type="GeneID" id="77728364"/>